<dbReference type="PANTHER" id="PTHR48080">
    <property type="entry name" value="D-GALACTONATE DEHYDRATASE-RELATED"/>
    <property type="match status" value="1"/>
</dbReference>
<dbReference type="InterPro" id="IPR029017">
    <property type="entry name" value="Enolase-like_N"/>
</dbReference>
<dbReference type="SFLD" id="SFLDS00001">
    <property type="entry name" value="Enolase"/>
    <property type="match status" value="1"/>
</dbReference>
<dbReference type="Proteomes" id="UP001644719">
    <property type="component" value="Unassembled WGS sequence"/>
</dbReference>
<keyword evidence="5" id="KW-1185">Reference proteome</keyword>
<reference evidence="4 5" key="1">
    <citation type="journal article" date="2020" name="Cell Host Microbe">
        <title>Functional and Genomic Variation between Human-Derived Isolates of Lachnospiraceae Reveals Inter- and Intra-Species Diversity.</title>
        <authorList>
            <person name="Sorbara M.T."/>
            <person name="Littmann E.R."/>
            <person name="Fontana E."/>
            <person name="Moody T.U."/>
            <person name="Kohout C.E."/>
            <person name="Gjonbalaj M."/>
            <person name="Eaton V."/>
            <person name="Seok R."/>
            <person name="Leiner I.M."/>
            <person name="Pamer E.G."/>
        </authorList>
    </citation>
    <scope>NUCLEOTIDE SEQUENCE [LARGE SCALE GENOMIC DNA]</scope>
    <source>
        <strain evidence="4 5">MSK.17.74</strain>
    </source>
</reference>
<dbReference type="SUPFAM" id="SSF54826">
    <property type="entry name" value="Enolase N-terminal domain-like"/>
    <property type="match status" value="1"/>
</dbReference>
<dbReference type="Gene3D" id="3.30.390.10">
    <property type="entry name" value="Enolase-like, N-terminal domain"/>
    <property type="match status" value="1"/>
</dbReference>
<dbReference type="EC" id="4.2.1.6" evidence="4"/>
<dbReference type="GeneID" id="69513843"/>
<evidence type="ECO:0000313" key="5">
    <source>
        <dbReference type="Proteomes" id="UP001644719"/>
    </source>
</evidence>
<dbReference type="Gene3D" id="3.20.20.120">
    <property type="entry name" value="Enolase-like C-terminal domain"/>
    <property type="match status" value="1"/>
</dbReference>
<dbReference type="InterPro" id="IPR036849">
    <property type="entry name" value="Enolase-like_C_sf"/>
</dbReference>
<dbReference type="Pfam" id="PF02746">
    <property type="entry name" value="MR_MLE_N"/>
    <property type="match status" value="1"/>
</dbReference>
<keyword evidence="1" id="KW-0479">Metal-binding</keyword>
<dbReference type="PANTHER" id="PTHR48080:SF2">
    <property type="entry name" value="D-GALACTONATE DEHYDRATASE"/>
    <property type="match status" value="1"/>
</dbReference>
<evidence type="ECO:0000256" key="2">
    <source>
        <dbReference type="ARBA" id="ARBA00023239"/>
    </source>
</evidence>
<proteinExistence type="predicted"/>
<gene>
    <name evidence="4" type="primary">dgoD</name>
    <name evidence="4" type="ORF">G5B17_06740</name>
</gene>
<dbReference type="SFLD" id="SFLDG00179">
    <property type="entry name" value="mandelate_racemase"/>
    <property type="match status" value="1"/>
</dbReference>
<dbReference type="InterPro" id="IPR013341">
    <property type="entry name" value="Mandelate_racemase_N_dom"/>
</dbReference>
<dbReference type="PROSITE" id="PS00908">
    <property type="entry name" value="MR_MLE_1"/>
    <property type="match status" value="1"/>
</dbReference>
<dbReference type="Pfam" id="PF13378">
    <property type="entry name" value="MR_MLE_C"/>
    <property type="match status" value="1"/>
</dbReference>
<feature type="domain" description="Mandelate racemase/muconate lactonizing enzyme C-terminal" evidence="3">
    <location>
        <begin position="135"/>
        <end position="240"/>
    </location>
</feature>
<dbReference type="SMART" id="SM00922">
    <property type="entry name" value="MR_MLE"/>
    <property type="match status" value="1"/>
</dbReference>
<organism evidence="4 5">
    <name type="scientific">Blautia faecis</name>
    <dbReference type="NCBI Taxonomy" id="871665"/>
    <lineage>
        <taxon>Bacteria</taxon>
        <taxon>Bacillati</taxon>
        <taxon>Bacillota</taxon>
        <taxon>Clostridia</taxon>
        <taxon>Lachnospirales</taxon>
        <taxon>Lachnospiraceae</taxon>
        <taxon>Blautia</taxon>
    </lineage>
</organism>
<sequence length="388" mass="43598">MKITGVETFHVKPRWIFVKVTTDEGIIGWGECDLEGYNLVTAAAVDSLKDIIIGQDPRNIEYLYKVMYASGFYRAGGAVYSAISGIEQALWDIKGKWLNVPVWQLLGGKSRDRIRMYAHICGNIDYTERDEQECRDLLVENAKIKVKKGFKSLKTPFLCPYRHIETPAMVTRFVERIAKIREAIGDDIDLAVDFHGRVSPAMAPWLCRELEPYGLMFIEEPVLPENVDVMAKIARMTTIPIATGERKFTTFEYREVLEKQAATVLQPDVCHAGGISQVMKIAAMGENYYCSLAPHNPLGPLALAACLQIDTVIPNFTAQEHPTMEEGWDLGAVYLKKPFEIVDGYIEIPQGPGLGVEVDEDGIKENSYDGRWGTPTAFFKDDNSFAQW</sequence>
<dbReference type="NCBIfam" id="NF010624">
    <property type="entry name" value="PRK14017.1"/>
    <property type="match status" value="1"/>
</dbReference>
<dbReference type="InterPro" id="IPR018110">
    <property type="entry name" value="Mandel_Rmase/mucon_lact_enz_CS"/>
</dbReference>
<protein>
    <submittedName>
        <fullName evidence="4">Galactonate dehydratase</fullName>
        <ecNumber evidence="4">4.2.1.6</ecNumber>
    </submittedName>
</protein>
<evidence type="ECO:0000259" key="3">
    <source>
        <dbReference type="SMART" id="SM00922"/>
    </source>
</evidence>
<dbReference type="InterPro" id="IPR029065">
    <property type="entry name" value="Enolase_C-like"/>
</dbReference>
<dbReference type="SUPFAM" id="SSF51604">
    <property type="entry name" value="Enolase C-terminal domain-like"/>
    <property type="match status" value="1"/>
</dbReference>
<name>A0ABX2H737_9FIRM</name>
<evidence type="ECO:0000313" key="4">
    <source>
        <dbReference type="EMBL" id="NSG85135.1"/>
    </source>
</evidence>
<dbReference type="InterPro" id="IPR013342">
    <property type="entry name" value="Mandelate_racemase_C"/>
</dbReference>
<keyword evidence="2 4" id="KW-0456">Lyase</keyword>
<accession>A0ABX2H737</accession>
<dbReference type="PROSITE" id="PS00909">
    <property type="entry name" value="MR_MLE_2"/>
    <property type="match status" value="1"/>
</dbReference>
<dbReference type="GO" id="GO:0008869">
    <property type="term" value="F:galactonate dehydratase activity"/>
    <property type="evidence" value="ECO:0007669"/>
    <property type="project" value="UniProtKB-EC"/>
</dbReference>
<evidence type="ECO:0000256" key="1">
    <source>
        <dbReference type="ARBA" id="ARBA00022723"/>
    </source>
</evidence>
<dbReference type="EMBL" id="JAAITS010000014">
    <property type="protein sequence ID" value="NSG85135.1"/>
    <property type="molecule type" value="Genomic_DNA"/>
</dbReference>
<comment type="caution">
    <text evidence="4">The sequence shown here is derived from an EMBL/GenBank/DDBJ whole genome shotgun (WGS) entry which is preliminary data.</text>
</comment>
<dbReference type="InterPro" id="IPR034593">
    <property type="entry name" value="DgoD-like"/>
</dbReference>
<dbReference type="RefSeq" id="WP_173769600.1">
    <property type="nucleotide sequence ID" value="NZ_JAAITS010000014.1"/>
</dbReference>